<evidence type="ECO:0000259" key="8">
    <source>
        <dbReference type="SMART" id="SM00479"/>
    </source>
</evidence>
<dbReference type="GeneID" id="113399534"/>
<evidence type="ECO:0000313" key="9">
    <source>
        <dbReference type="Proteomes" id="UP001652626"/>
    </source>
</evidence>
<evidence type="ECO:0000256" key="5">
    <source>
        <dbReference type="ARBA" id="ARBA00022839"/>
    </source>
</evidence>
<keyword evidence="2" id="KW-0540">Nuclease</keyword>
<evidence type="ECO:0000256" key="4">
    <source>
        <dbReference type="ARBA" id="ARBA00022801"/>
    </source>
</evidence>
<dbReference type="InterPro" id="IPR036397">
    <property type="entry name" value="RNaseH_sf"/>
</dbReference>
<accession>A0A8B8IE37</accession>
<dbReference type="Proteomes" id="UP001652626">
    <property type="component" value="Chromosome 25"/>
</dbReference>
<feature type="domain" description="Exonuclease" evidence="8">
    <location>
        <begin position="5"/>
        <end position="253"/>
    </location>
</feature>
<proteinExistence type="inferred from homology"/>
<keyword evidence="3" id="KW-0479">Metal-binding</keyword>
<keyword evidence="5" id="KW-0269">Exonuclease</keyword>
<comment type="similarity">
    <text evidence="7">Belongs to the exonuclease superfamily. TREX family.</text>
</comment>
<dbReference type="PANTHER" id="PTHR13058">
    <property type="entry name" value="THREE PRIME REPAIR EXONUCLEASE 1, 2"/>
    <property type="match status" value="1"/>
</dbReference>
<evidence type="ECO:0000313" key="10">
    <source>
        <dbReference type="RefSeq" id="XP_026494466.2"/>
    </source>
</evidence>
<dbReference type="InterPro" id="IPR013520">
    <property type="entry name" value="Ribonucl_H"/>
</dbReference>
<keyword evidence="6" id="KW-0460">Magnesium</keyword>
<name>A0A8B8IE37_VANTA</name>
<gene>
    <name evidence="10" type="primary">LOC113399534</name>
</gene>
<dbReference type="InterPro" id="IPR012337">
    <property type="entry name" value="RNaseH-like_sf"/>
</dbReference>
<evidence type="ECO:0000256" key="6">
    <source>
        <dbReference type="ARBA" id="ARBA00022842"/>
    </source>
</evidence>
<dbReference type="SMART" id="SM00479">
    <property type="entry name" value="EXOIII"/>
    <property type="match status" value="1"/>
</dbReference>
<dbReference type="RefSeq" id="XP_026494466.2">
    <property type="nucleotide sequence ID" value="XM_026638681.2"/>
</dbReference>
<reference evidence="10" key="1">
    <citation type="submission" date="2025-08" db="UniProtKB">
        <authorList>
            <consortium name="RefSeq"/>
        </authorList>
    </citation>
    <scope>IDENTIFICATION</scope>
    <source>
        <tissue evidence="10">Whole body</tissue>
    </source>
</reference>
<protein>
    <submittedName>
        <fullName evidence="10">Three-prime repair exonuclease 1-like</fullName>
    </submittedName>
</protein>
<evidence type="ECO:0000256" key="3">
    <source>
        <dbReference type="ARBA" id="ARBA00022723"/>
    </source>
</evidence>
<dbReference type="Gene3D" id="3.30.420.10">
    <property type="entry name" value="Ribonuclease H-like superfamily/Ribonuclease H"/>
    <property type="match status" value="1"/>
</dbReference>
<dbReference type="PANTHER" id="PTHR13058:SF19">
    <property type="entry name" value="LD40940P"/>
    <property type="match status" value="1"/>
</dbReference>
<evidence type="ECO:0000256" key="7">
    <source>
        <dbReference type="ARBA" id="ARBA00025769"/>
    </source>
</evidence>
<keyword evidence="9" id="KW-1185">Reference proteome</keyword>
<organism evidence="9 10">
    <name type="scientific">Vanessa tameamea</name>
    <name type="common">Kamehameha butterfly</name>
    <dbReference type="NCBI Taxonomy" id="334116"/>
    <lineage>
        <taxon>Eukaryota</taxon>
        <taxon>Metazoa</taxon>
        <taxon>Ecdysozoa</taxon>
        <taxon>Arthropoda</taxon>
        <taxon>Hexapoda</taxon>
        <taxon>Insecta</taxon>
        <taxon>Pterygota</taxon>
        <taxon>Neoptera</taxon>
        <taxon>Endopterygota</taxon>
        <taxon>Lepidoptera</taxon>
        <taxon>Glossata</taxon>
        <taxon>Ditrysia</taxon>
        <taxon>Papilionoidea</taxon>
        <taxon>Nymphalidae</taxon>
        <taxon>Nymphalinae</taxon>
        <taxon>Vanessa</taxon>
    </lineage>
</organism>
<sequence>MSIKTFIFLDLETTGLPTKDHVPKVTELTFLCVYRRDIEQADIYNLPPVSKLTYLFNPQTSLSPEAANITGLTNEFLINQPIFSDKIKCIIAFLDAPKPVCLVAHNGNRFDFKIIKNEFENAKAVLPRGLYCVDSIKAFKEILKDNVLIELETSNTFNQTFQSSDPILDEDAWPDDVTPEVWEEIDSIIESFSKLKTMPNIKSDGNKLLIGNYKLTNIYKTILKKDPKESHRAEADCMMLLECVIKTKQYFLPWADKNYKLLSTIKPFQHK</sequence>
<dbReference type="OMA" id="WAHVEPM"/>
<keyword evidence="4" id="KW-0378">Hydrolase</keyword>
<evidence type="ECO:0000256" key="1">
    <source>
        <dbReference type="ARBA" id="ARBA00001946"/>
    </source>
</evidence>
<comment type="cofactor">
    <cofactor evidence="1">
        <name>Mg(2+)</name>
        <dbReference type="ChEBI" id="CHEBI:18420"/>
    </cofactor>
</comment>
<dbReference type="InterPro" id="IPR040393">
    <property type="entry name" value="TREX1/2"/>
</dbReference>
<evidence type="ECO:0000256" key="2">
    <source>
        <dbReference type="ARBA" id="ARBA00022722"/>
    </source>
</evidence>
<dbReference type="SUPFAM" id="SSF53098">
    <property type="entry name" value="Ribonuclease H-like"/>
    <property type="match status" value="1"/>
</dbReference>
<dbReference type="Pfam" id="PF00929">
    <property type="entry name" value="RNase_T"/>
    <property type="match status" value="1"/>
</dbReference>